<dbReference type="Gene3D" id="2.60.40.1220">
    <property type="match status" value="1"/>
</dbReference>
<feature type="non-terminal residue" evidence="3">
    <location>
        <position position="68"/>
    </location>
</feature>
<evidence type="ECO:0000259" key="2">
    <source>
        <dbReference type="Pfam" id="PF13205"/>
    </source>
</evidence>
<keyword evidence="1" id="KW-0732">Signal</keyword>
<dbReference type="AlphaFoldDB" id="A0A0M2UUF7"/>
<accession>A0A0M2UUF7</accession>
<protein>
    <recommendedName>
        <fullName evidence="2">SbsA Ig-like domain-containing protein</fullName>
    </recommendedName>
</protein>
<keyword evidence="4" id="KW-1185">Reference proteome</keyword>
<reference evidence="3 4" key="1">
    <citation type="journal article" date="2013" name="BMC Microbiol.">
        <title>Identification of the type II cytochrome c maturation pathway in anammox bacteria by comparative genomics.</title>
        <authorList>
            <person name="Ferousi C."/>
            <person name="Speth D.R."/>
            <person name="Reimann J."/>
            <person name="Op den Camp H.J."/>
            <person name="Allen J.W."/>
            <person name="Keltjens J.T."/>
            <person name="Jetten M.S."/>
        </authorList>
    </citation>
    <scope>NUCLEOTIDE SEQUENCE [LARGE SCALE GENOMIC DNA]</scope>
    <source>
        <strain evidence="3">RU1</strain>
    </source>
</reference>
<dbReference type="Pfam" id="PF13205">
    <property type="entry name" value="Big_5"/>
    <property type="match status" value="1"/>
</dbReference>
<dbReference type="InterPro" id="IPR032812">
    <property type="entry name" value="SbsA_Ig"/>
</dbReference>
<dbReference type="InterPro" id="IPR014755">
    <property type="entry name" value="Cu-Rt/internalin_Ig-like"/>
</dbReference>
<evidence type="ECO:0000256" key="1">
    <source>
        <dbReference type="ARBA" id="ARBA00022729"/>
    </source>
</evidence>
<evidence type="ECO:0000313" key="4">
    <source>
        <dbReference type="Proteomes" id="UP000034954"/>
    </source>
</evidence>
<organism evidence="3 4">
    <name type="scientific">Candidatus Brocadia fulgida</name>
    <dbReference type="NCBI Taxonomy" id="380242"/>
    <lineage>
        <taxon>Bacteria</taxon>
        <taxon>Pseudomonadati</taxon>
        <taxon>Planctomycetota</taxon>
        <taxon>Candidatus Brocadiia</taxon>
        <taxon>Candidatus Brocadiales</taxon>
        <taxon>Candidatus Brocadiaceae</taxon>
        <taxon>Candidatus Brocadia</taxon>
    </lineage>
</organism>
<dbReference type="Proteomes" id="UP000034954">
    <property type="component" value="Unassembled WGS sequence"/>
</dbReference>
<dbReference type="EMBL" id="LAQJ01000248">
    <property type="protein sequence ID" value="KKO18611.1"/>
    <property type="molecule type" value="Genomic_DNA"/>
</dbReference>
<sequence>MTAPTVSATSPVSNETNVAVNGAITVTFSEAMDANTLTTATFSLTDGVTPVTGAVSYTGTTATFTPTG</sequence>
<proteinExistence type="predicted"/>
<gene>
    <name evidence="3" type="ORF">BROFUL_02697</name>
</gene>
<comment type="caution">
    <text evidence="3">The sequence shown here is derived from an EMBL/GenBank/DDBJ whole genome shotgun (WGS) entry which is preliminary data.</text>
</comment>
<name>A0A0M2UUF7_9BACT</name>
<evidence type="ECO:0000313" key="3">
    <source>
        <dbReference type="EMBL" id="KKO18611.1"/>
    </source>
</evidence>
<feature type="domain" description="SbsA Ig-like" evidence="2">
    <location>
        <begin position="2"/>
        <end position="67"/>
    </location>
</feature>